<keyword evidence="7" id="KW-1133">Transmembrane helix</keyword>
<evidence type="ECO:0000256" key="6">
    <source>
        <dbReference type="ARBA" id="ARBA00022692"/>
    </source>
</evidence>
<reference evidence="14" key="1">
    <citation type="submission" date="2017-01" db="EMBL/GenBank/DDBJ databases">
        <authorList>
            <person name="Varghese N."/>
            <person name="Submissions S."/>
        </authorList>
    </citation>
    <scope>NUCLEOTIDE SEQUENCE [LARGE SCALE GENOMIC DNA]</scope>
    <source>
        <strain evidence="14">DSM 29430</strain>
    </source>
</reference>
<comment type="subcellular location">
    <subcellularLocation>
        <location evidence="1 9">Cell inner membrane</location>
        <topology evidence="1 9">Single-pass membrane protein</topology>
    </subcellularLocation>
</comment>
<keyword evidence="5 9" id="KW-0997">Cell inner membrane</keyword>
<dbReference type="PRINTS" id="PR01490">
    <property type="entry name" value="RTXTOXIND"/>
</dbReference>
<evidence type="ECO:0000256" key="9">
    <source>
        <dbReference type="RuleBase" id="RU365093"/>
    </source>
</evidence>
<dbReference type="EMBL" id="FTOQ01000013">
    <property type="protein sequence ID" value="SIT06789.1"/>
    <property type="molecule type" value="Genomic_DNA"/>
</dbReference>
<evidence type="ECO:0000256" key="5">
    <source>
        <dbReference type="ARBA" id="ARBA00022519"/>
    </source>
</evidence>
<evidence type="ECO:0000313" key="13">
    <source>
        <dbReference type="EMBL" id="SIT06789.1"/>
    </source>
</evidence>
<evidence type="ECO:0000259" key="12">
    <source>
        <dbReference type="Pfam" id="PF26002"/>
    </source>
</evidence>
<protein>
    <recommendedName>
        <fullName evidence="9">Membrane fusion protein (MFP) family protein</fullName>
    </recommendedName>
</protein>
<feature type="coiled-coil region" evidence="10">
    <location>
        <begin position="208"/>
        <end position="278"/>
    </location>
</feature>
<sequence length="430" mass="47017">MTTPSYSLRPVILAGLSAVLLLGAGIGGWAAYAQIEGAVIASAVIEVDADEIIVQHPEGGVVSAVPVREGDSVEAGQTILRFDSTRIDAEIAEADSQYFEYLARRARLEAERDGADDLVFDDALTARGDADPDVAELMAGQKRLFAARAAALVRAEEQRELVRSRLADDLRAIETERRGLLIESEIVDEELIDQQSLLDQGLVQMSRVRGLRRTEAQLDAQLEALEARASSTATQIDEISAEAARVKGERLAEIIAELRETRAQTRLLEAQRAALAEDRRRLEIVAPISGTVHDLRVTAERAVIGPRDPMMTLVPRGEKFRVMARIAPSDIDRVWPGQPVTLRLSALDQRLTPNIDGEVLWVSADALTDRDAGLSYYRAEIAFDAGDLPEGTTLVPGMPAEAFLRTGARTPLSYLLKPLTDYMTRAFREA</sequence>
<keyword evidence="6" id="KW-0812">Transmembrane</keyword>
<gene>
    <name evidence="13" type="ORF">SAMN05421759_11375</name>
</gene>
<feature type="domain" description="AprE-like long alpha-helical hairpin" evidence="11">
    <location>
        <begin position="88"/>
        <end position="276"/>
    </location>
</feature>
<dbReference type="PANTHER" id="PTHR30386:SF17">
    <property type="entry name" value="ALKALINE PROTEASE SECRETION PROTEIN APRE"/>
    <property type="match status" value="1"/>
</dbReference>
<evidence type="ECO:0000256" key="3">
    <source>
        <dbReference type="ARBA" id="ARBA00022448"/>
    </source>
</evidence>
<dbReference type="InterPro" id="IPR058982">
    <property type="entry name" value="Beta-barrel_AprE"/>
</dbReference>
<accession>A0A1N7P8K9</accession>
<keyword evidence="14" id="KW-1185">Reference proteome</keyword>
<evidence type="ECO:0000313" key="14">
    <source>
        <dbReference type="Proteomes" id="UP000186684"/>
    </source>
</evidence>
<evidence type="ECO:0000256" key="1">
    <source>
        <dbReference type="ARBA" id="ARBA00004377"/>
    </source>
</evidence>
<dbReference type="Proteomes" id="UP000186684">
    <property type="component" value="Unassembled WGS sequence"/>
</dbReference>
<proteinExistence type="inferred from homology"/>
<dbReference type="Gene3D" id="2.40.30.170">
    <property type="match status" value="1"/>
</dbReference>
<evidence type="ECO:0000256" key="7">
    <source>
        <dbReference type="ARBA" id="ARBA00022989"/>
    </source>
</evidence>
<keyword evidence="3 9" id="KW-0813">Transport</keyword>
<dbReference type="STRING" id="633194.SAMN05421759_11375"/>
<organism evidence="13 14">
    <name type="scientific">Roseivivax lentus</name>
    <dbReference type="NCBI Taxonomy" id="633194"/>
    <lineage>
        <taxon>Bacteria</taxon>
        <taxon>Pseudomonadati</taxon>
        <taxon>Pseudomonadota</taxon>
        <taxon>Alphaproteobacteria</taxon>
        <taxon>Rhodobacterales</taxon>
        <taxon>Roseobacteraceae</taxon>
        <taxon>Roseivivax</taxon>
    </lineage>
</organism>
<dbReference type="InterPro" id="IPR058781">
    <property type="entry name" value="HH_AprE-like"/>
</dbReference>
<dbReference type="Gene3D" id="2.40.50.100">
    <property type="match status" value="1"/>
</dbReference>
<dbReference type="GO" id="GO:0015031">
    <property type="term" value="P:protein transport"/>
    <property type="evidence" value="ECO:0007669"/>
    <property type="project" value="InterPro"/>
</dbReference>
<evidence type="ECO:0000256" key="8">
    <source>
        <dbReference type="ARBA" id="ARBA00023136"/>
    </source>
</evidence>
<dbReference type="RefSeq" id="WP_076449778.1">
    <property type="nucleotide sequence ID" value="NZ_FTOQ01000013.1"/>
</dbReference>
<dbReference type="InterPro" id="IPR010129">
    <property type="entry name" value="T1SS_HlyD"/>
</dbReference>
<feature type="domain" description="AprE-like beta-barrel" evidence="12">
    <location>
        <begin position="322"/>
        <end position="407"/>
    </location>
</feature>
<evidence type="ECO:0000256" key="2">
    <source>
        <dbReference type="ARBA" id="ARBA00009477"/>
    </source>
</evidence>
<dbReference type="OrthoDB" id="9810980at2"/>
<keyword evidence="10" id="KW-0175">Coiled coil</keyword>
<name>A0A1N7P8K9_9RHOB</name>
<dbReference type="Pfam" id="PF26002">
    <property type="entry name" value="Beta-barrel_AprE"/>
    <property type="match status" value="1"/>
</dbReference>
<evidence type="ECO:0000256" key="10">
    <source>
        <dbReference type="SAM" id="Coils"/>
    </source>
</evidence>
<evidence type="ECO:0000259" key="11">
    <source>
        <dbReference type="Pfam" id="PF25994"/>
    </source>
</evidence>
<dbReference type="AlphaFoldDB" id="A0A1N7P8K9"/>
<dbReference type="InterPro" id="IPR050739">
    <property type="entry name" value="MFP"/>
</dbReference>
<dbReference type="NCBIfam" id="TIGR01843">
    <property type="entry name" value="type_I_hlyD"/>
    <property type="match status" value="1"/>
</dbReference>
<keyword evidence="4 9" id="KW-1003">Cell membrane</keyword>
<evidence type="ECO:0000256" key="4">
    <source>
        <dbReference type="ARBA" id="ARBA00022475"/>
    </source>
</evidence>
<dbReference type="GO" id="GO:0005886">
    <property type="term" value="C:plasma membrane"/>
    <property type="evidence" value="ECO:0007669"/>
    <property type="project" value="UniProtKB-SubCell"/>
</dbReference>
<dbReference type="PANTHER" id="PTHR30386">
    <property type="entry name" value="MEMBRANE FUSION SUBUNIT OF EMRAB-TOLC MULTIDRUG EFFLUX PUMP"/>
    <property type="match status" value="1"/>
</dbReference>
<comment type="similarity">
    <text evidence="2 9">Belongs to the membrane fusion protein (MFP) (TC 8.A.1) family.</text>
</comment>
<keyword evidence="8" id="KW-0472">Membrane</keyword>
<dbReference type="Pfam" id="PF25994">
    <property type="entry name" value="HH_AprE"/>
    <property type="match status" value="1"/>
</dbReference>